<proteinExistence type="predicted"/>
<evidence type="ECO:0000313" key="2">
    <source>
        <dbReference type="Proteomes" id="UP001215280"/>
    </source>
</evidence>
<gene>
    <name evidence="1" type="ORF">DFH07DRAFT_756569</name>
</gene>
<sequence length="358" mass="40715">MQPDEDLNFLRFATALKIMVGSAIWMDKVTRAKTLLEEYLLGYSNLYGANEMKPNHHWAVHIPDQILDYGPVYTFWAFLSERLNKFLKNLNSNNWTGGRLEVSMMREFHQSSGVEGVMKSIAEDNSRSGLEHDFIRTLLSTGNSHALGTIQDAAQGSKQLFNVWCQPGSIFKKAEPLNDVVRFALHQYYNQDRPQVHLRREEVPGTQLLRGYGEIYNYMLLDVRRIIPITAARTSGGSSIIQARFGNEAQAGEIHSIFVHRQPGVVNSASTLLALIGWMKNSPYTPLYKTTLWDAFPELGINTWEFNTFLDPHSAELPMIIRVEDIHCQVARGVITHTTPKLWITTTMDRVSTHIPCH</sequence>
<reference evidence="1" key="1">
    <citation type="submission" date="2023-03" db="EMBL/GenBank/DDBJ databases">
        <title>Massive genome expansion in bonnet fungi (Mycena s.s.) driven by repeated elements and novel gene families across ecological guilds.</title>
        <authorList>
            <consortium name="Lawrence Berkeley National Laboratory"/>
            <person name="Harder C.B."/>
            <person name="Miyauchi S."/>
            <person name="Viragh M."/>
            <person name="Kuo A."/>
            <person name="Thoen E."/>
            <person name="Andreopoulos B."/>
            <person name="Lu D."/>
            <person name="Skrede I."/>
            <person name="Drula E."/>
            <person name="Henrissat B."/>
            <person name="Morin E."/>
            <person name="Kohler A."/>
            <person name="Barry K."/>
            <person name="LaButti K."/>
            <person name="Morin E."/>
            <person name="Salamov A."/>
            <person name="Lipzen A."/>
            <person name="Mereny Z."/>
            <person name="Hegedus B."/>
            <person name="Baldrian P."/>
            <person name="Stursova M."/>
            <person name="Weitz H."/>
            <person name="Taylor A."/>
            <person name="Grigoriev I.V."/>
            <person name="Nagy L.G."/>
            <person name="Martin F."/>
            <person name="Kauserud H."/>
        </authorList>
    </citation>
    <scope>NUCLEOTIDE SEQUENCE</scope>
    <source>
        <strain evidence="1">CBHHK188m</strain>
    </source>
</reference>
<name>A0AAD7HWC7_9AGAR</name>
<organism evidence="1 2">
    <name type="scientific">Mycena maculata</name>
    <dbReference type="NCBI Taxonomy" id="230809"/>
    <lineage>
        <taxon>Eukaryota</taxon>
        <taxon>Fungi</taxon>
        <taxon>Dikarya</taxon>
        <taxon>Basidiomycota</taxon>
        <taxon>Agaricomycotina</taxon>
        <taxon>Agaricomycetes</taxon>
        <taxon>Agaricomycetidae</taxon>
        <taxon>Agaricales</taxon>
        <taxon>Marasmiineae</taxon>
        <taxon>Mycenaceae</taxon>
        <taxon>Mycena</taxon>
    </lineage>
</organism>
<dbReference type="AlphaFoldDB" id="A0AAD7HWC7"/>
<dbReference type="PANTHER" id="PTHR46579:SF1">
    <property type="entry name" value="F5_8 TYPE C DOMAIN-CONTAINING PROTEIN"/>
    <property type="match status" value="1"/>
</dbReference>
<dbReference type="PANTHER" id="PTHR46579">
    <property type="entry name" value="F5/8 TYPE C DOMAIN-CONTAINING PROTEIN-RELATED"/>
    <property type="match status" value="1"/>
</dbReference>
<comment type="caution">
    <text evidence="1">The sequence shown here is derived from an EMBL/GenBank/DDBJ whole genome shotgun (WGS) entry which is preliminary data.</text>
</comment>
<dbReference type="EMBL" id="JARJLG010000195">
    <property type="protein sequence ID" value="KAJ7729850.1"/>
    <property type="molecule type" value="Genomic_DNA"/>
</dbReference>
<keyword evidence="2" id="KW-1185">Reference proteome</keyword>
<dbReference type="Proteomes" id="UP001215280">
    <property type="component" value="Unassembled WGS sequence"/>
</dbReference>
<accession>A0AAD7HWC7</accession>
<evidence type="ECO:0000313" key="1">
    <source>
        <dbReference type="EMBL" id="KAJ7729850.1"/>
    </source>
</evidence>
<protein>
    <submittedName>
        <fullName evidence="1">Uncharacterized protein</fullName>
    </submittedName>
</protein>